<keyword evidence="4" id="KW-1185">Reference proteome</keyword>
<dbReference type="EC" id="1.2.1.11" evidence="3"/>
<dbReference type="GO" id="GO:0051287">
    <property type="term" value="F:NAD binding"/>
    <property type="evidence" value="ECO:0007669"/>
    <property type="project" value="InterPro"/>
</dbReference>
<name>A0A5J6QHM5_9GAMM</name>
<dbReference type="Proteomes" id="UP000327179">
    <property type="component" value="Chromosome"/>
</dbReference>
<keyword evidence="3" id="KW-0560">Oxidoreductase</keyword>
<feature type="domain" description="Semialdehyde dehydrogenase NAD-binding" evidence="2">
    <location>
        <begin position="6"/>
        <end position="120"/>
    </location>
</feature>
<dbReference type="GO" id="GO:0008652">
    <property type="term" value="P:amino acid biosynthetic process"/>
    <property type="evidence" value="ECO:0007669"/>
    <property type="project" value="InterPro"/>
</dbReference>
<dbReference type="NCBIfam" id="NF011456">
    <property type="entry name" value="PRK14874.1"/>
    <property type="match status" value="1"/>
</dbReference>
<dbReference type="EMBL" id="CP043311">
    <property type="protein sequence ID" value="QEY62258.1"/>
    <property type="molecule type" value="Genomic_DNA"/>
</dbReference>
<evidence type="ECO:0000313" key="4">
    <source>
        <dbReference type="Proteomes" id="UP000327179"/>
    </source>
</evidence>
<dbReference type="InterPro" id="IPR036291">
    <property type="entry name" value="NAD(P)-bd_dom_sf"/>
</dbReference>
<dbReference type="SUPFAM" id="SSF55347">
    <property type="entry name" value="Glyceraldehyde-3-phosphate dehydrogenase-like, C-terminal domain"/>
    <property type="match status" value="1"/>
</dbReference>
<dbReference type="NCBIfam" id="NF005957">
    <property type="entry name" value="PRK08040.1"/>
    <property type="match status" value="1"/>
</dbReference>
<dbReference type="GO" id="GO:0004073">
    <property type="term" value="F:aspartate-semialdehyde dehydrogenase activity"/>
    <property type="evidence" value="ECO:0007669"/>
    <property type="project" value="UniProtKB-EC"/>
</dbReference>
<dbReference type="PANTHER" id="PTHR46278">
    <property type="entry name" value="DEHYDROGENASE, PUTATIVE-RELATED"/>
    <property type="match status" value="1"/>
</dbReference>
<protein>
    <submittedName>
        <fullName evidence="3">Aspartate-semialdehyde dehydrogenase</fullName>
        <ecNumber evidence="3">1.2.1.11</ecNumber>
    </submittedName>
</protein>
<reference evidence="3 4" key="1">
    <citation type="submission" date="2019-08" db="EMBL/GenBank/DDBJ databases">
        <title>Whole-genome Sequencing of e-waste polymer degrading bacterium Pseudomonas sp. strain PE08.</title>
        <authorList>
            <person name="Kirdat K."/>
            <person name="Debbarma P."/>
            <person name="Narawade N."/>
            <person name="Suyal D."/>
            <person name="Thorat V."/>
            <person name="Shouche Y."/>
            <person name="Goel R."/>
            <person name="Yadav A."/>
        </authorList>
    </citation>
    <scope>NUCLEOTIDE SEQUENCE [LARGE SCALE GENOMIC DNA]</scope>
    <source>
        <strain evidence="3 4">PE08</strain>
    </source>
</reference>
<dbReference type="Gene3D" id="3.40.50.720">
    <property type="entry name" value="NAD(P)-binding Rossmann-like Domain"/>
    <property type="match status" value="1"/>
</dbReference>
<proteinExistence type="inferred from homology"/>
<dbReference type="Pfam" id="PF02774">
    <property type="entry name" value="Semialdhyde_dhC"/>
    <property type="match status" value="1"/>
</dbReference>
<evidence type="ECO:0000259" key="2">
    <source>
        <dbReference type="SMART" id="SM00859"/>
    </source>
</evidence>
<dbReference type="PANTHER" id="PTHR46278:SF2">
    <property type="entry name" value="ASPARTATE-SEMIALDEHYDE DEHYDROGENASE"/>
    <property type="match status" value="1"/>
</dbReference>
<dbReference type="SMART" id="SM00859">
    <property type="entry name" value="Semialdhyde_dh"/>
    <property type="match status" value="1"/>
</dbReference>
<gene>
    <name evidence="3" type="ORF">FXN65_09320</name>
</gene>
<accession>A0A5J6QHM5</accession>
<organism evidence="3 4">
    <name type="scientific">Metapseudomonas lalkuanensis</name>
    <dbReference type="NCBI Taxonomy" id="2604832"/>
    <lineage>
        <taxon>Bacteria</taxon>
        <taxon>Pseudomonadati</taxon>
        <taxon>Pseudomonadota</taxon>
        <taxon>Gammaproteobacteria</taxon>
        <taxon>Pseudomonadales</taxon>
        <taxon>Pseudomonadaceae</taxon>
        <taxon>Metapseudomonas</taxon>
    </lineage>
</organism>
<dbReference type="CDD" id="cd18129">
    <property type="entry name" value="ASADH_C_USG1_like"/>
    <property type="match status" value="1"/>
</dbReference>
<comment type="similarity">
    <text evidence="1">Belongs to the aspartate-semialdehyde dehydrogenase family.</text>
</comment>
<dbReference type="NCBIfam" id="NF004224">
    <property type="entry name" value="PRK05671.1"/>
    <property type="match status" value="1"/>
</dbReference>
<sequence>MSQSLDIAVIGATGTVGETLVQILEEREFPVGNLHLLASGESAGASVPFKGRNLRVRDVADFDFSQVHLAFFAAGEAVTRSFAMRATAAGCSLIDLSGALDPADAPSLVPEANPASLDALTAPYRLTSPSASAVALACVLAPLGDLLKPQRLSVMASLAVSSRGREAVTELARQTAELLNARPLEPRFFDRQIAFNVLAQAGAPDADGHISLERRLAGEIKQLLGLPELRVSATCALAPVFFGDSLAVSVVAEQPVDLERVRERLAKAPGVEFVEEEGDYPTAVGDAVGQDSVYVGRVRGGLDDPSELNLWIASDNARKGAALNAVQSAELLIKHYLSKILT</sequence>
<dbReference type="AlphaFoldDB" id="A0A5J6QHM5"/>
<dbReference type="RefSeq" id="WP_151132828.1">
    <property type="nucleotide sequence ID" value="NZ_CP043311.1"/>
</dbReference>
<dbReference type="KEGG" id="plal:FXN65_09320"/>
<evidence type="ECO:0000256" key="1">
    <source>
        <dbReference type="ARBA" id="ARBA00010584"/>
    </source>
</evidence>
<dbReference type="Pfam" id="PF01118">
    <property type="entry name" value="Semialdhyde_dh"/>
    <property type="match status" value="1"/>
</dbReference>
<dbReference type="SUPFAM" id="SSF51735">
    <property type="entry name" value="NAD(P)-binding Rossmann-fold domains"/>
    <property type="match status" value="1"/>
</dbReference>
<dbReference type="InterPro" id="IPR000534">
    <property type="entry name" value="Semialdehyde_DH_NAD-bd"/>
</dbReference>
<evidence type="ECO:0000313" key="3">
    <source>
        <dbReference type="EMBL" id="QEY62258.1"/>
    </source>
</evidence>
<dbReference type="CDD" id="cd17894">
    <property type="entry name" value="ASADH_USG1_N"/>
    <property type="match status" value="1"/>
</dbReference>
<dbReference type="PIRSF" id="PIRSF000148">
    <property type="entry name" value="ASA_dh"/>
    <property type="match status" value="1"/>
</dbReference>
<dbReference type="Gene3D" id="3.30.360.10">
    <property type="entry name" value="Dihydrodipicolinate Reductase, domain 2"/>
    <property type="match status" value="1"/>
</dbReference>
<dbReference type="InterPro" id="IPR012280">
    <property type="entry name" value="Semialdhyde_DH_dimer_dom"/>
</dbReference>
<dbReference type="GO" id="GO:0046983">
    <property type="term" value="F:protein dimerization activity"/>
    <property type="evidence" value="ECO:0007669"/>
    <property type="project" value="InterPro"/>
</dbReference>